<protein>
    <submittedName>
        <fullName evidence="4">DUF3823 domain-containing protein</fullName>
    </submittedName>
</protein>
<evidence type="ECO:0000313" key="4">
    <source>
        <dbReference type="EMBL" id="KAA4100502.1"/>
    </source>
</evidence>
<dbReference type="Proteomes" id="UP000286031">
    <property type="component" value="Unassembled WGS sequence"/>
</dbReference>
<feature type="signal peptide" evidence="1">
    <location>
        <begin position="1"/>
        <end position="25"/>
    </location>
</feature>
<dbReference type="Pfam" id="PF18003">
    <property type="entry name" value="DUF3823_C"/>
    <property type="match status" value="1"/>
</dbReference>
<dbReference type="InterPro" id="IPR024278">
    <property type="entry name" value="DUF3823_N"/>
</dbReference>
<keyword evidence="1" id="KW-0732">Signal</keyword>
<dbReference type="Pfam" id="PF12866">
    <property type="entry name" value="DUF3823"/>
    <property type="match status" value="1"/>
</dbReference>
<reference evidence="5" key="3">
    <citation type="submission" date="2022-10" db="EMBL/GenBank/DDBJ databases">
        <title>Human gut microbiome strain richness.</title>
        <authorList>
            <person name="Chen-Liaw A."/>
        </authorList>
    </citation>
    <scope>NUCLEOTIDE SEQUENCE</scope>
    <source>
        <strain evidence="5">BSD2780120875st1_E1_BSD2780120875_150330</strain>
    </source>
</reference>
<organism evidence="4 8">
    <name type="scientific">Bacteroides ovatus</name>
    <dbReference type="NCBI Taxonomy" id="28116"/>
    <lineage>
        <taxon>Bacteria</taxon>
        <taxon>Pseudomonadati</taxon>
        <taxon>Bacteroidota</taxon>
        <taxon>Bacteroidia</taxon>
        <taxon>Bacteroidales</taxon>
        <taxon>Bacteroidaceae</taxon>
        <taxon>Bacteroides</taxon>
    </lineage>
</organism>
<reference evidence="4 8" key="2">
    <citation type="journal article" date="2019" name="Nat. Med.">
        <title>A library of human gut bacterial isolates paired with longitudinal multiomics data enables mechanistic microbiome research.</title>
        <authorList>
            <person name="Poyet M."/>
            <person name="Groussin M."/>
            <person name="Gibbons S.M."/>
            <person name="Avila-Pacheco J."/>
            <person name="Jiang X."/>
            <person name="Kearney S.M."/>
            <person name="Perrotta A.R."/>
            <person name="Berdy B."/>
            <person name="Zhao S."/>
            <person name="Lieberman T.D."/>
            <person name="Swanson P.K."/>
            <person name="Smith M."/>
            <person name="Roesemann S."/>
            <person name="Alexander J.E."/>
            <person name="Rich S.A."/>
            <person name="Livny J."/>
            <person name="Vlamakis H."/>
            <person name="Clish C."/>
            <person name="Bullock K."/>
            <person name="Deik A."/>
            <person name="Scott J."/>
            <person name="Pierce K.A."/>
            <person name="Xavier R.J."/>
            <person name="Alm E.J."/>
        </authorList>
    </citation>
    <scope>NUCLEOTIDE SEQUENCE [LARGE SCALE GENOMIC DNA]</scope>
    <source>
        <strain evidence="4 8">BIOML-A134</strain>
    </source>
</reference>
<dbReference type="InterPro" id="IPR041186">
    <property type="entry name" value="DUF3823_C"/>
</dbReference>
<comment type="caution">
    <text evidence="4">The sequence shown here is derived from an EMBL/GenBank/DDBJ whole genome shotgun (WGS) entry which is preliminary data.</text>
</comment>
<accession>A0A139L0X1</accession>
<dbReference type="EMBL" id="VWKB01000011">
    <property type="protein sequence ID" value="KAA4100502.1"/>
    <property type="molecule type" value="Genomic_DNA"/>
</dbReference>
<proteinExistence type="predicted"/>
<dbReference type="PROSITE" id="PS51257">
    <property type="entry name" value="PROKAR_LIPOPROTEIN"/>
    <property type="match status" value="1"/>
</dbReference>
<evidence type="ECO:0000259" key="3">
    <source>
        <dbReference type="Pfam" id="PF18003"/>
    </source>
</evidence>
<feature type="chain" id="PRO_5044548607" evidence="1">
    <location>
        <begin position="26"/>
        <end position="224"/>
    </location>
</feature>
<feature type="domain" description="DUF3823" evidence="3">
    <location>
        <begin position="122"/>
        <end position="220"/>
    </location>
</feature>
<dbReference type="EMBL" id="QSBI01000036">
    <property type="protein sequence ID" value="RGX06564.1"/>
    <property type="molecule type" value="Genomic_DNA"/>
</dbReference>
<reference evidence="6 7" key="1">
    <citation type="submission" date="2018-08" db="EMBL/GenBank/DDBJ databases">
        <title>A genome reference for cultivated species of the human gut microbiota.</title>
        <authorList>
            <person name="Zou Y."/>
            <person name="Xue W."/>
            <person name="Luo G."/>
        </authorList>
    </citation>
    <scope>NUCLEOTIDE SEQUENCE [LARGE SCALE GENOMIC DNA]</scope>
    <source>
        <strain evidence="6 7">AF04-46</strain>
    </source>
</reference>
<dbReference type="Proteomes" id="UP000473905">
    <property type="component" value="Unassembled WGS sequence"/>
</dbReference>
<evidence type="ECO:0000313" key="5">
    <source>
        <dbReference type="EMBL" id="MDC2745598.1"/>
    </source>
</evidence>
<evidence type="ECO:0000313" key="7">
    <source>
        <dbReference type="Proteomes" id="UP000286031"/>
    </source>
</evidence>
<gene>
    <name evidence="6" type="ORF">DWV35_21510</name>
    <name evidence="4" type="ORF">F3D66_09770</name>
    <name evidence="5" type="ORF">PO382_25735</name>
</gene>
<evidence type="ECO:0000313" key="8">
    <source>
        <dbReference type="Proteomes" id="UP000473905"/>
    </source>
</evidence>
<dbReference type="EMBL" id="JAQNZF010000066">
    <property type="protein sequence ID" value="MDC2745598.1"/>
    <property type="molecule type" value="Genomic_DNA"/>
</dbReference>
<feature type="domain" description="DUF3823" evidence="2">
    <location>
        <begin position="31"/>
        <end position="119"/>
    </location>
</feature>
<sequence length="224" mass="24670">MKKIRTIFSLLSLSLLAISCGLDNYDEPESFLEGKITYKGKQLGLKGTNGGIQLQLYQDGYANHDPITVYATQDGTFSAVLFDGPYKLVTKDKNGPWVNNRDTIYVEVKGKTQCEVKVTPYFTISDENITLDNNIVSGTCNIQQIVQDAKISQAMLLVSKTTFVDENTNIARQNLSNINPGVTNISLDITSNQNVQSAKALFARIGVKANGADQAVYSEIFRLK</sequence>
<evidence type="ECO:0000313" key="6">
    <source>
        <dbReference type="EMBL" id="RGX06564.1"/>
    </source>
</evidence>
<dbReference type="Gene3D" id="2.60.40.2060">
    <property type="match status" value="1"/>
</dbReference>
<dbReference type="Proteomes" id="UP001219389">
    <property type="component" value="Unassembled WGS sequence"/>
</dbReference>
<keyword evidence="8" id="KW-1185">Reference proteome</keyword>
<evidence type="ECO:0000256" key="1">
    <source>
        <dbReference type="SAM" id="SignalP"/>
    </source>
</evidence>
<dbReference type="RefSeq" id="WP_061448223.1">
    <property type="nucleotide sequence ID" value="NZ_CAKJYS010000001.1"/>
</dbReference>
<dbReference type="Gene3D" id="2.60.40.1120">
    <property type="entry name" value="Carboxypeptidase-like, regulatory domain"/>
    <property type="match status" value="1"/>
</dbReference>
<evidence type="ECO:0000259" key="2">
    <source>
        <dbReference type="Pfam" id="PF12866"/>
    </source>
</evidence>
<dbReference type="AlphaFoldDB" id="A0A139L0X1"/>
<name>A0A139L0X1_BACOV</name>